<name>A0A4C1ZVG3_EUMVA</name>
<keyword evidence="2" id="KW-1185">Reference proteome</keyword>
<proteinExistence type="predicted"/>
<sequence length="134" mass="14381">MHKESFKSLRYIGDHVSKTLRSLESSGELTDSRDTPITYTISAKLDPTMSTKWAVTFRDADRSKCGPVLGAARGGSLARLRMTLSAPAAGLAVTDVLAAALPSSRCADDTGGPKETFEMRAQDVEINIYGTEVN</sequence>
<comment type="caution">
    <text evidence="1">The sequence shown here is derived from an EMBL/GenBank/DDBJ whole genome shotgun (WGS) entry which is preliminary data.</text>
</comment>
<dbReference type="AlphaFoldDB" id="A0A4C1ZVG3"/>
<reference evidence="1 2" key="1">
    <citation type="journal article" date="2019" name="Commun. Biol.">
        <title>The bagworm genome reveals a unique fibroin gene that provides high tensile strength.</title>
        <authorList>
            <person name="Kono N."/>
            <person name="Nakamura H."/>
            <person name="Ohtoshi R."/>
            <person name="Tomita M."/>
            <person name="Numata K."/>
            <person name="Arakawa K."/>
        </authorList>
    </citation>
    <scope>NUCLEOTIDE SEQUENCE [LARGE SCALE GENOMIC DNA]</scope>
</reference>
<accession>A0A4C1ZVG3</accession>
<protein>
    <submittedName>
        <fullName evidence="1">Uncharacterized protein</fullName>
    </submittedName>
</protein>
<evidence type="ECO:0000313" key="1">
    <source>
        <dbReference type="EMBL" id="GBP92010.1"/>
    </source>
</evidence>
<evidence type="ECO:0000313" key="2">
    <source>
        <dbReference type="Proteomes" id="UP000299102"/>
    </source>
</evidence>
<gene>
    <name evidence="1" type="ORF">EVAR_41607_1</name>
</gene>
<dbReference type="OrthoDB" id="10440347at2759"/>
<dbReference type="EMBL" id="BGZK01002231">
    <property type="protein sequence ID" value="GBP92010.1"/>
    <property type="molecule type" value="Genomic_DNA"/>
</dbReference>
<dbReference type="Proteomes" id="UP000299102">
    <property type="component" value="Unassembled WGS sequence"/>
</dbReference>
<organism evidence="1 2">
    <name type="scientific">Eumeta variegata</name>
    <name type="common">Bagworm moth</name>
    <name type="synonym">Eumeta japonica</name>
    <dbReference type="NCBI Taxonomy" id="151549"/>
    <lineage>
        <taxon>Eukaryota</taxon>
        <taxon>Metazoa</taxon>
        <taxon>Ecdysozoa</taxon>
        <taxon>Arthropoda</taxon>
        <taxon>Hexapoda</taxon>
        <taxon>Insecta</taxon>
        <taxon>Pterygota</taxon>
        <taxon>Neoptera</taxon>
        <taxon>Endopterygota</taxon>
        <taxon>Lepidoptera</taxon>
        <taxon>Glossata</taxon>
        <taxon>Ditrysia</taxon>
        <taxon>Tineoidea</taxon>
        <taxon>Psychidae</taxon>
        <taxon>Oiketicinae</taxon>
        <taxon>Eumeta</taxon>
    </lineage>
</organism>